<evidence type="ECO:0000313" key="3">
    <source>
        <dbReference type="EMBL" id="TFK20492.1"/>
    </source>
</evidence>
<dbReference type="Proteomes" id="UP000307440">
    <property type="component" value="Unassembled WGS sequence"/>
</dbReference>
<keyword evidence="2" id="KW-1133">Transmembrane helix</keyword>
<sequence>MASVSIGDYTLQVPNPQIANSDPLSYCLLFKFAGFQEIEVCESSTMATGAGHNSVKVKKFIPMVITEQGLQVSPSFTKMHQRGLRQATMLSAIIGITTASSVARSANSKQAMPSCSGSDGELECETSDSKVVHDGVEQVSIEPSPSSERPANRVGSDPGPEKIAYLPMALTQVGVRRTKQMPLILVRGGCAGFAFFSVGVLFGLILRGLPLMLYILGSNYSLALQVNSMLLGCAFPTPKELQVSSVDM</sequence>
<keyword evidence="4" id="KW-1185">Reference proteome</keyword>
<protein>
    <submittedName>
        <fullName evidence="3">Uncharacterized protein</fullName>
    </submittedName>
</protein>
<accession>A0A5C3KK32</accession>
<proteinExistence type="predicted"/>
<gene>
    <name evidence="3" type="ORF">FA15DRAFT_708049</name>
</gene>
<evidence type="ECO:0000256" key="2">
    <source>
        <dbReference type="SAM" id="Phobius"/>
    </source>
</evidence>
<feature type="region of interest" description="Disordered" evidence="1">
    <location>
        <begin position="139"/>
        <end position="160"/>
    </location>
</feature>
<dbReference type="EMBL" id="ML210298">
    <property type="protein sequence ID" value="TFK20492.1"/>
    <property type="molecule type" value="Genomic_DNA"/>
</dbReference>
<reference evidence="3 4" key="1">
    <citation type="journal article" date="2019" name="Nat. Ecol. Evol.">
        <title>Megaphylogeny resolves global patterns of mushroom evolution.</title>
        <authorList>
            <person name="Varga T."/>
            <person name="Krizsan K."/>
            <person name="Foldi C."/>
            <person name="Dima B."/>
            <person name="Sanchez-Garcia M."/>
            <person name="Sanchez-Ramirez S."/>
            <person name="Szollosi G.J."/>
            <person name="Szarkandi J.G."/>
            <person name="Papp V."/>
            <person name="Albert L."/>
            <person name="Andreopoulos W."/>
            <person name="Angelini C."/>
            <person name="Antonin V."/>
            <person name="Barry K.W."/>
            <person name="Bougher N.L."/>
            <person name="Buchanan P."/>
            <person name="Buyck B."/>
            <person name="Bense V."/>
            <person name="Catcheside P."/>
            <person name="Chovatia M."/>
            <person name="Cooper J."/>
            <person name="Damon W."/>
            <person name="Desjardin D."/>
            <person name="Finy P."/>
            <person name="Geml J."/>
            <person name="Haridas S."/>
            <person name="Hughes K."/>
            <person name="Justo A."/>
            <person name="Karasinski D."/>
            <person name="Kautmanova I."/>
            <person name="Kiss B."/>
            <person name="Kocsube S."/>
            <person name="Kotiranta H."/>
            <person name="LaButti K.M."/>
            <person name="Lechner B.E."/>
            <person name="Liimatainen K."/>
            <person name="Lipzen A."/>
            <person name="Lukacs Z."/>
            <person name="Mihaltcheva S."/>
            <person name="Morgado L.N."/>
            <person name="Niskanen T."/>
            <person name="Noordeloos M.E."/>
            <person name="Ohm R.A."/>
            <person name="Ortiz-Santana B."/>
            <person name="Ovrebo C."/>
            <person name="Racz N."/>
            <person name="Riley R."/>
            <person name="Savchenko A."/>
            <person name="Shiryaev A."/>
            <person name="Soop K."/>
            <person name="Spirin V."/>
            <person name="Szebenyi C."/>
            <person name="Tomsovsky M."/>
            <person name="Tulloss R.E."/>
            <person name="Uehling J."/>
            <person name="Grigoriev I.V."/>
            <person name="Vagvolgyi C."/>
            <person name="Papp T."/>
            <person name="Martin F.M."/>
            <person name="Miettinen O."/>
            <person name="Hibbett D.S."/>
            <person name="Nagy L.G."/>
        </authorList>
    </citation>
    <scope>NUCLEOTIDE SEQUENCE [LARGE SCALE GENOMIC DNA]</scope>
    <source>
        <strain evidence="3 4">CBS 121175</strain>
    </source>
</reference>
<dbReference type="AlphaFoldDB" id="A0A5C3KK32"/>
<keyword evidence="2" id="KW-0472">Membrane</keyword>
<evidence type="ECO:0000256" key="1">
    <source>
        <dbReference type="SAM" id="MobiDB-lite"/>
    </source>
</evidence>
<evidence type="ECO:0000313" key="4">
    <source>
        <dbReference type="Proteomes" id="UP000307440"/>
    </source>
</evidence>
<feature type="transmembrane region" description="Helical" evidence="2">
    <location>
        <begin position="184"/>
        <end position="205"/>
    </location>
</feature>
<keyword evidence="2" id="KW-0812">Transmembrane</keyword>
<name>A0A5C3KK32_COPMA</name>
<organism evidence="3 4">
    <name type="scientific">Coprinopsis marcescibilis</name>
    <name type="common">Agaric fungus</name>
    <name type="synonym">Psathyrella marcescibilis</name>
    <dbReference type="NCBI Taxonomy" id="230819"/>
    <lineage>
        <taxon>Eukaryota</taxon>
        <taxon>Fungi</taxon>
        <taxon>Dikarya</taxon>
        <taxon>Basidiomycota</taxon>
        <taxon>Agaricomycotina</taxon>
        <taxon>Agaricomycetes</taxon>
        <taxon>Agaricomycetidae</taxon>
        <taxon>Agaricales</taxon>
        <taxon>Agaricineae</taxon>
        <taxon>Psathyrellaceae</taxon>
        <taxon>Coprinopsis</taxon>
    </lineage>
</organism>